<sequence>MRGPYKYTRELLEPLVIESTSVAEVVRKLGLRPNGGAHTHLGRVIKKHGFDTSHFRRPGKGQKYARLTPEQILVRRDPSQRRAHAHMLRRALRESGRPYCCERCGNPGEWMSEPLTLEVDHINGDIHDNTAENLRFLCPNCHRLTPNFAGRSRGVHLREDAAATATS</sequence>
<reference evidence="3" key="1">
    <citation type="journal article" date="2019" name="Int. J. Syst. Evol. Microbiol.">
        <title>The Global Catalogue of Microorganisms (GCM) 10K type strain sequencing project: providing services to taxonomists for standard genome sequencing and annotation.</title>
        <authorList>
            <consortium name="The Broad Institute Genomics Platform"/>
            <consortium name="The Broad Institute Genome Sequencing Center for Infectious Disease"/>
            <person name="Wu L."/>
            <person name="Ma J."/>
        </authorList>
    </citation>
    <scope>NUCLEOTIDE SEQUENCE [LARGE SCALE GENOMIC DNA]</scope>
    <source>
        <strain evidence="3">JCM 13518</strain>
    </source>
</reference>
<evidence type="ECO:0000313" key="2">
    <source>
        <dbReference type="EMBL" id="GAA1736652.1"/>
    </source>
</evidence>
<name>A0ABP4VSN0_9ACTN</name>
<gene>
    <name evidence="2" type="ORF">GCM10009710_16210</name>
</gene>
<keyword evidence="3" id="KW-1185">Reference proteome</keyword>
<feature type="domain" description="HNH nuclease" evidence="1">
    <location>
        <begin position="87"/>
        <end position="143"/>
    </location>
</feature>
<dbReference type="SMART" id="SM00507">
    <property type="entry name" value="HNHc"/>
    <property type="match status" value="1"/>
</dbReference>
<organism evidence="2 3">
    <name type="scientific">Aeromicrobium alkaliterrae</name>
    <dbReference type="NCBI Taxonomy" id="302168"/>
    <lineage>
        <taxon>Bacteria</taxon>
        <taxon>Bacillati</taxon>
        <taxon>Actinomycetota</taxon>
        <taxon>Actinomycetes</taxon>
        <taxon>Propionibacteriales</taxon>
        <taxon>Nocardioidaceae</taxon>
        <taxon>Aeromicrobium</taxon>
    </lineage>
</organism>
<dbReference type="Gene3D" id="1.10.30.50">
    <property type="match status" value="1"/>
</dbReference>
<evidence type="ECO:0000259" key="1">
    <source>
        <dbReference type="SMART" id="SM00507"/>
    </source>
</evidence>
<dbReference type="InterPro" id="IPR002711">
    <property type="entry name" value="HNH"/>
</dbReference>
<dbReference type="Proteomes" id="UP001501057">
    <property type="component" value="Unassembled WGS sequence"/>
</dbReference>
<comment type="caution">
    <text evidence="2">The sequence shown here is derived from an EMBL/GenBank/DDBJ whole genome shotgun (WGS) entry which is preliminary data.</text>
</comment>
<dbReference type="Pfam" id="PF01844">
    <property type="entry name" value="HNH"/>
    <property type="match status" value="1"/>
</dbReference>
<evidence type="ECO:0000313" key="3">
    <source>
        <dbReference type="Proteomes" id="UP001501057"/>
    </source>
</evidence>
<dbReference type="InterPro" id="IPR003615">
    <property type="entry name" value="HNH_nuc"/>
</dbReference>
<dbReference type="CDD" id="cd00085">
    <property type="entry name" value="HNHc"/>
    <property type="match status" value="1"/>
</dbReference>
<proteinExistence type="predicted"/>
<protein>
    <recommendedName>
        <fullName evidence="1">HNH nuclease domain-containing protein</fullName>
    </recommendedName>
</protein>
<dbReference type="EMBL" id="BAAAME010000004">
    <property type="protein sequence ID" value="GAA1736652.1"/>
    <property type="molecule type" value="Genomic_DNA"/>
</dbReference>
<accession>A0ABP4VSN0</accession>
<dbReference type="RefSeq" id="WP_344199834.1">
    <property type="nucleotide sequence ID" value="NZ_BAAAME010000004.1"/>
</dbReference>